<name>F2JMY7_CELLD</name>
<feature type="transmembrane region" description="Helical" evidence="1">
    <location>
        <begin position="80"/>
        <end position="105"/>
    </location>
</feature>
<dbReference type="Proteomes" id="UP000008467">
    <property type="component" value="Chromosome"/>
</dbReference>
<keyword evidence="1" id="KW-1133">Transmembrane helix</keyword>
<dbReference type="NCBIfam" id="TIGR02357">
    <property type="entry name" value="ECF_ThiT_YuaJ"/>
    <property type="match status" value="1"/>
</dbReference>
<dbReference type="KEGG" id="cle:Clole_4230"/>
<dbReference type="STRING" id="642492.Clole_4230"/>
<feature type="transmembrane region" description="Helical" evidence="1">
    <location>
        <begin position="191"/>
        <end position="212"/>
    </location>
</feature>
<evidence type="ECO:0000313" key="2">
    <source>
        <dbReference type="EMBL" id="ADZ85902.1"/>
    </source>
</evidence>
<feature type="transmembrane region" description="Helical" evidence="1">
    <location>
        <begin position="48"/>
        <end position="68"/>
    </location>
</feature>
<sequence length="221" mass="24036">MPNIFAKLSEVSLVSWSIIFVIAILSIGGLLIISKKDKYASSTITTKTIVYGGMCVALSFILSYIRLYKMPQGGSITLASMFPIILYSLVFGPVPGIIAGVAYGFMQFIQDPSMVHWAQLFLDYPLAFACLGLAGFAPKLSKNIQVGTTIGIIISVLSRAIMHIISGVVFFAEYAGEQSPLIYSIIYNASYLVPELIITLVLALIIVSTPVYSQLKRSTFI</sequence>
<proteinExistence type="predicted"/>
<dbReference type="RefSeq" id="WP_013659173.1">
    <property type="nucleotide sequence ID" value="NC_015275.1"/>
</dbReference>
<keyword evidence="1" id="KW-0812">Transmembrane</keyword>
<evidence type="ECO:0000256" key="1">
    <source>
        <dbReference type="SAM" id="Phobius"/>
    </source>
</evidence>
<dbReference type="Gene3D" id="1.10.1760.20">
    <property type="match status" value="1"/>
</dbReference>
<feature type="transmembrane region" description="Helical" evidence="1">
    <location>
        <begin position="12"/>
        <end position="33"/>
    </location>
</feature>
<organism evidence="2 3">
    <name type="scientific">Cellulosilyticum lentocellum (strain ATCC 49066 / DSM 5427 / NCIMB 11756 / RHM5)</name>
    <name type="common">Clostridium lentocellum</name>
    <dbReference type="NCBI Taxonomy" id="642492"/>
    <lineage>
        <taxon>Bacteria</taxon>
        <taxon>Bacillati</taxon>
        <taxon>Bacillota</taxon>
        <taxon>Clostridia</taxon>
        <taxon>Lachnospirales</taxon>
        <taxon>Cellulosilyticaceae</taxon>
        <taxon>Cellulosilyticum</taxon>
    </lineage>
</organism>
<feature type="transmembrane region" description="Helical" evidence="1">
    <location>
        <begin position="149"/>
        <end position="171"/>
    </location>
</feature>
<dbReference type="eggNOG" id="COG3859">
    <property type="taxonomic scope" value="Bacteria"/>
</dbReference>
<gene>
    <name evidence="2" type="ordered locus">Clole_4230</name>
</gene>
<feature type="transmembrane region" description="Helical" evidence="1">
    <location>
        <begin position="117"/>
        <end position="137"/>
    </location>
</feature>
<dbReference type="AlphaFoldDB" id="F2JMY7"/>
<dbReference type="HOGENOM" id="CLU_090959_0_0_9"/>
<dbReference type="Pfam" id="PF09515">
    <property type="entry name" value="Thia_YuaJ"/>
    <property type="match status" value="1"/>
</dbReference>
<evidence type="ECO:0000313" key="3">
    <source>
        <dbReference type="Proteomes" id="UP000008467"/>
    </source>
</evidence>
<protein>
    <submittedName>
        <fullName evidence="2">Proton-coupled thiamine transporter YuaJ</fullName>
    </submittedName>
</protein>
<accession>F2JMY7</accession>
<dbReference type="InterPro" id="IPR012651">
    <property type="entry name" value="Thia_Transptr_ThiT"/>
</dbReference>
<dbReference type="EMBL" id="CP002582">
    <property type="protein sequence ID" value="ADZ85902.1"/>
    <property type="molecule type" value="Genomic_DNA"/>
</dbReference>
<keyword evidence="1" id="KW-0472">Membrane</keyword>
<keyword evidence="3" id="KW-1185">Reference proteome</keyword>
<dbReference type="GO" id="GO:0015234">
    <property type="term" value="F:thiamine transmembrane transporter activity"/>
    <property type="evidence" value="ECO:0007669"/>
    <property type="project" value="InterPro"/>
</dbReference>
<reference evidence="2 3" key="1">
    <citation type="journal article" date="2011" name="J. Bacteriol.">
        <title>Complete genome sequence of the cellulose-degrading bacterium Cellulosilyticum lentocellum.</title>
        <authorList>
            <consortium name="US DOE Joint Genome Institute"/>
            <person name="Miller D.A."/>
            <person name="Suen G."/>
            <person name="Bruce D."/>
            <person name="Copeland A."/>
            <person name="Cheng J.F."/>
            <person name="Detter C."/>
            <person name="Goodwin L.A."/>
            <person name="Han C.S."/>
            <person name="Hauser L.J."/>
            <person name="Land M.L."/>
            <person name="Lapidus A."/>
            <person name="Lucas S."/>
            <person name="Meincke L."/>
            <person name="Pitluck S."/>
            <person name="Tapia R."/>
            <person name="Teshima H."/>
            <person name="Woyke T."/>
            <person name="Fox B.G."/>
            <person name="Angert E.R."/>
            <person name="Currie C.R."/>
        </authorList>
    </citation>
    <scope>NUCLEOTIDE SEQUENCE [LARGE SCALE GENOMIC DNA]</scope>
    <source>
        <strain evidence="3">ATCC 49066 / DSM 5427 / NCIMB 11756 / RHM5</strain>
    </source>
</reference>
<dbReference type="GO" id="GO:0005886">
    <property type="term" value="C:plasma membrane"/>
    <property type="evidence" value="ECO:0007669"/>
    <property type="project" value="InterPro"/>
</dbReference>